<evidence type="ECO:0000256" key="2">
    <source>
        <dbReference type="ARBA" id="ARBA00022771"/>
    </source>
</evidence>
<evidence type="ECO:0000256" key="3">
    <source>
        <dbReference type="ARBA" id="ARBA00022833"/>
    </source>
</evidence>
<dbReference type="Proteomes" id="UP000543287">
    <property type="component" value="Unassembled WGS sequence"/>
</dbReference>
<dbReference type="EMBL" id="VWZH01000018">
    <property type="protein sequence ID" value="NXG28620.1"/>
    <property type="molecule type" value="Genomic_DNA"/>
</dbReference>
<gene>
    <name evidence="5" type="primary">G2e3_0</name>
    <name evidence="5" type="ORF">DRONOV_R11726</name>
</gene>
<keyword evidence="5" id="KW-0436">Ligase</keyword>
<reference evidence="5 6" key="1">
    <citation type="submission" date="2019-09" db="EMBL/GenBank/DDBJ databases">
        <title>Bird 10,000 Genomes (B10K) Project - Family phase.</title>
        <authorList>
            <person name="Zhang G."/>
        </authorList>
    </citation>
    <scope>NUCLEOTIDE SEQUENCE [LARGE SCALE GENOMIC DNA]</scope>
    <source>
        <strain evidence="5">B10K-LSUMZ-23963</strain>
        <tissue evidence="5">Muscle</tissue>
    </source>
</reference>
<dbReference type="InterPro" id="IPR034732">
    <property type="entry name" value="EPHD"/>
</dbReference>
<organism evidence="5 6">
    <name type="scientific">Dromaius novaehollandiae</name>
    <name type="common">Emu</name>
    <dbReference type="NCBI Taxonomy" id="8790"/>
    <lineage>
        <taxon>Eukaryota</taxon>
        <taxon>Metazoa</taxon>
        <taxon>Chordata</taxon>
        <taxon>Craniata</taxon>
        <taxon>Vertebrata</taxon>
        <taxon>Euteleostomi</taxon>
        <taxon>Archelosauria</taxon>
        <taxon>Archosauria</taxon>
        <taxon>Dinosauria</taxon>
        <taxon>Saurischia</taxon>
        <taxon>Theropoda</taxon>
        <taxon>Coelurosauria</taxon>
        <taxon>Aves</taxon>
        <taxon>Palaeognathae</taxon>
        <taxon>Casuariiformes</taxon>
        <taxon>Dromaiidae</taxon>
        <taxon>Dromaius</taxon>
    </lineage>
</organism>
<accession>A0A7K9AN63</accession>
<name>A0A7K9AN63_DRONO</name>
<evidence type="ECO:0000259" key="4">
    <source>
        <dbReference type="PROSITE" id="PS51805"/>
    </source>
</evidence>
<dbReference type="GO" id="GO:0008270">
    <property type="term" value="F:zinc ion binding"/>
    <property type="evidence" value="ECO:0007669"/>
    <property type="project" value="UniProtKB-KW"/>
</dbReference>
<proteinExistence type="predicted"/>
<dbReference type="PANTHER" id="PTHR12420">
    <property type="entry name" value="PHD FINGER PROTEIN"/>
    <property type="match status" value="1"/>
</dbReference>
<feature type="domain" description="PHD-type" evidence="4">
    <location>
        <begin position="1"/>
        <end position="48"/>
    </location>
</feature>
<dbReference type="GO" id="GO:0016874">
    <property type="term" value="F:ligase activity"/>
    <property type="evidence" value="ECO:0007669"/>
    <property type="project" value="UniProtKB-KW"/>
</dbReference>
<dbReference type="InterPro" id="IPR001965">
    <property type="entry name" value="Znf_PHD"/>
</dbReference>
<keyword evidence="1" id="KW-0479">Metal-binding</keyword>
<dbReference type="InterPro" id="IPR019786">
    <property type="entry name" value="Zinc_finger_PHD-type_CS"/>
</dbReference>
<dbReference type="InterPro" id="IPR051188">
    <property type="entry name" value="PHD-type_Zinc_Finger"/>
</dbReference>
<dbReference type="GO" id="GO:0005634">
    <property type="term" value="C:nucleus"/>
    <property type="evidence" value="ECO:0007669"/>
    <property type="project" value="TreeGrafter"/>
</dbReference>
<sequence length="159" mass="17737">CFACGERGVSISCQEKGCSCSFHLPCASEHSCIMQLFKEFRSFCWEHCPEQAVQTRPSVETTCIICLEPMGDKISHNTMVCPACKGPWFHQGCISVEGPSLALWAWLVHSSSTLLMLLVPLLQGQAVRASRSCFRCPQCNNKRKFLPEMLRMGILVPIP</sequence>
<dbReference type="AlphaFoldDB" id="A0A7K9AN63"/>
<dbReference type="PANTHER" id="PTHR12420:SF47">
    <property type="entry name" value="PHD FINGER PROTEIN 7"/>
    <property type="match status" value="1"/>
</dbReference>
<evidence type="ECO:0000256" key="1">
    <source>
        <dbReference type="ARBA" id="ARBA00022723"/>
    </source>
</evidence>
<dbReference type="Pfam" id="PF13771">
    <property type="entry name" value="zf-HC5HC2H"/>
    <property type="match status" value="1"/>
</dbReference>
<keyword evidence="3" id="KW-0862">Zinc</keyword>
<evidence type="ECO:0000313" key="5">
    <source>
        <dbReference type="EMBL" id="NXG28620.1"/>
    </source>
</evidence>
<feature type="non-terminal residue" evidence="5">
    <location>
        <position position="1"/>
    </location>
</feature>
<dbReference type="Gene3D" id="3.30.40.10">
    <property type="entry name" value="Zinc/RING finger domain, C3HC4 (zinc finger)"/>
    <property type="match status" value="1"/>
</dbReference>
<dbReference type="PROSITE" id="PS01359">
    <property type="entry name" value="ZF_PHD_1"/>
    <property type="match status" value="1"/>
</dbReference>
<dbReference type="SMART" id="SM00249">
    <property type="entry name" value="PHD"/>
    <property type="match status" value="2"/>
</dbReference>
<evidence type="ECO:0000313" key="6">
    <source>
        <dbReference type="Proteomes" id="UP000543287"/>
    </source>
</evidence>
<dbReference type="InterPro" id="IPR013083">
    <property type="entry name" value="Znf_RING/FYVE/PHD"/>
</dbReference>
<keyword evidence="2" id="KW-0863">Zinc-finger</keyword>
<protein>
    <submittedName>
        <fullName evidence="5">G2E3 ligase</fullName>
    </submittedName>
</protein>
<comment type="caution">
    <text evidence="5">The sequence shown here is derived from an EMBL/GenBank/DDBJ whole genome shotgun (WGS) entry which is preliminary data.</text>
</comment>
<feature type="non-terminal residue" evidence="5">
    <location>
        <position position="159"/>
    </location>
</feature>
<dbReference type="PROSITE" id="PS51805">
    <property type="entry name" value="EPHD"/>
    <property type="match status" value="1"/>
</dbReference>